<dbReference type="InterPro" id="IPR050109">
    <property type="entry name" value="HTH-type_TetR-like_transc_reg"/>
</dbReference>
<organism evidence="6 7">
    <name type="scientific">Quisquiliibacterium transsilvanicum</name>
    <dbReference type="NCBI Taxonomy" id="1549638"/>
    <lineage>
        <taxon>Bacteria</taxon>
        <taxon>Pseudomonadati</taxon>
        <taxon>Pseudomonadota</taxon>
        <taxon>Betaproteobacteria</taxon>
        <taxon>Burkholderiales</taxon>
        <taxon>Burkholderiaceae</taxon>
        <taxon>Quisquiliibacterium</taxon>
    </lineage>
</organism>
<keyword evidence="1" id="KW-0805">Transcription regulation</keyword>
<dbReference type="GO" id="GO:0000976">
    <property type="term" value="F:transcription cis-regulatory region binding"/>
    <property type="evidence" value="ECO:0007669"/>
    <property type="project" value="TreeGrafter"/>
</dbReference>
<keyword evidence="2 4" id="KW-0238">DNA-binding</keyword>
<evidence type="ECO:0000313" key="6">
    <source>
        <dbReference type="EMBL" id="MBB5273329.1"/>
    </source>
</evidence>
<name>A0A7W8MAP4_9BURK</name>
<dbReference type="Gene3D" id="1.10.357.10">
    <property type="entry name" value="Tetracycline Repressor, domain 2"/>
    <property type="match status" value="1"/>
</dbReference>
<dbReference type="InterPro" id="IPR004111">
    <property type="entry name" value="Repressor_TetR_C"/>
</dbReference>
<keyword evidence="7" id="KW-1185">Reference proteome</keyword>
<dbReference type="RefSeq" id="WP_221302851.1">
    <property type="nucleotide sequence ID" value="NZ_BAABEW010000024.1"/>
</dbReference>
<evidence type="ECO:0000256" key="4">
    <source>
        <dbReference type="PROSITE-ProRule" id="PRU00335"/>
    </source>
</evidence>
<dbReference type="GO" id="GO:0045892">
    <property type="term" value="P:negative regulation of DNA-templated transcription"/>
    <property type="evidence" value="ECO:0007669"/>
    <property type="project" value="InterPro"/>
</dbReference>
<dbReference type="InterPro" id="IPR036271">
    <property type="entry name" value="Tet_transcr_reg_TetR-rel_C_sf"/>
</dbReference>
<dbReference type="PRINTS" id="PR00455">
    <property type="entry name" value="HTHTETR"/>
</dbReference>
<evidence type="ECO:0000256" key="2">
    <source>
        <dbReference type="ARBA" id="ARBA00023125"/>
    </source>
</evidence>
<evidence type="ECO:0000256" key="3">
    <source>
        <dbReference type="ARBA" id="ARBA00023163"/>
    </source>
</evidence>
<feature type="DNA-binding region" description="H-T-H motif" evidence="4">
    <location>
        <begin position="36"/>
        <end position="55"/>
    </location>
</feature>
<evidence type="ECO:0000313" key="7">
    <source>
        <dbReference type="Proteomes" id="UP000532440"/>
    </source>
</evidence>
<evidence type="ECO:0000256" key="1">
    <source>
        <dbReference type="ARBA" id="ARBA00023015"/>
    </source>
</evidence>
<reference evidence="6 7" key="1">
    <citation type="submission" date="2020-08" db="EMBL/GenBank/DDBJ databases">
        <title>Genomic Encyclopedia of Type Strains, Phase IV (KMG-IV): sequencing the most valuable type-strain genomes for metagenomic binning, comparative biology and taxonomic classification.</title>
        <authorList>
            <person name="Goeker M."/>
        </authorList>
    </citation>
    <scope>NUCLEOTIDE SEQUENCE [LARGE SCALE GENOMIC DNA]</scope>
    <source>
        <strain evidence="6 7">DSM 29781</strain>
    </source>
</reference>
<dbReference type="InterPro" id="IPR009057">
    <property type="entry name" value="Homeodomain-like_sf"/>
</dbReference>
<dbReference type="SUPFAM" id="SSF48498">
    <property type="entry name" value="Tetracyclin repressor-like, C-terminal domain"/>
    <property type="match status" value="1"/>
</dbReference>
<dbReference type="GO" id="GO:0003700">
    <property type="term" value="F:DNA-binding transcription factor activity"/>
    <property type="evidence" value="ECO:0007669"/>
    <property type="project" value="TreeGrafter"/>
</dbReference>
<comment type="caution">
    <text evidence="6">The sequence shown here is derived from an EMBL/GenBank/DDBJ whole genome shotgun (WGS) entry which is preliminary data.</text>
</comment>
<dbReference type="AlphaFoldDB" id="A0A7W8MAP4"/>
<keyword evidence="3" id="KW-0804">Transcription</keyword>
<dbReference type="PANTHER" id="PTHR30055:SF151">
    <property type="entry name" value="TRANSCRIPTIONAL REGULATORY PROTEIN"/>
    <property type="match status" value="1"/>
</dbReference>
<accession>A0A7W8MAP4</accession>
<proteinExistence type="predicted"/>
<dbReference type="PROSITE" id="PS50977">
    <property type="entry name" value="HTH_TETR_2"/>
    <property type="match status" value="1"/>
</dbReference>
<dbReference type="Pfam" id="PF00440">
    <property type="entry name" value="TetR_N"/>
    <property type="match status" value="1"/>
</dbReference>
<dbReference type="Pfam" id="PF02909">
    <property type="entry name" value="TetR_C_1"/>
    <property type="match status" value="1"/>
</dbReference>
<protein>
    <submittedName>
        <fullName evidence="6">AcrR family transcriptional regulator</fullName>
    </submittedName>
</protein>
<dbReference type="InterPro" id="IPR001647">
    <property type="entry name" value="HTH_TetR"/>
</dbReference>
<sequence>MNPPDPIPAPRAPLTPARIHEAALALIDAHGIEGLSMRRLAAALGVDPMSIYHHVPGKQALLQGVFQAVLEELAIPRRGAGGWQSVLRQLARRFHALARRHPRVVRALLSSAQATAREREIHAVIDACLAEAGFEVDDRTRLAWSIYTYATGLAGVSAREPAADLEFSIDLMIAGIETLAARRRGHAGPVADHEAAGR</sequence>
<evidence type="ECO:0000259" key="5">
    <source>
        <dbReference type="PROSITE" id="PS50977"/>
    </source>
</evidence>
<gene>
    <name evidence="6" type="ORF">HNQ70_003357</name>
</gene>
<dbReference type="SUPFAM" id="SSF46689">
    <property type="entry name" value="Homeodomain-like"/>
    <property type="match status" value="1"/>
</dbReference>
<dbReference type="EMBL" id="JACHGB010000006">
    <property type="protein sequence ID" value="MBB5273329.1"/>
    <property type="molecule type" value="Genomic_DNA"/>
</dbReference>
<dbReference type="PANTHER" id="PTHR30055">
    <property type="entry name" value="HTH-TYPE TRANSCRIPTIONAL REGULATOR RUTR"/>
    <property type="match status" value="1"/>
</dbReference>
<dbReference type="Proteomes" id="UP000532440">
    <property type="component" value="Unassembled WGS sequence"/>
</dbReference>
<feature type="domain" description="HTH tetR-type" evidence="5">
    <location>
        <begin position="13"/>
        <end position="73"/>
    </location>
</feature>